<proteinExistence type="inferred from homology"/>
<dbReference type="GO" id="GO:0019148">
    <property type="term" value="F:D-cysteine desulfhydrase activity"/>
    <property type="evidence" value="ECO:0007669"/>
    <property type="project" value="TreeGrafter"/>
</dbReference>
<sequence>MSKLKTIPRVIISHAPTALEPMPQLSKVLNRRLYVKRDDCTGLAGGGNKTRKLEYLVAAAKAANADTLVTVGGVQSNHARQTAAAAAKFGLRCELILEDVKGTPKSDYYKNGNVLLDTILGAKIHWLSEDTDSSEYSATLMAQLTSEGFNPYFIPVGGSNEIGSLGYVQCAREIAQQIAQQTIKPDHIVLSTGSAGTQAGLLAGLILEGLDIKVLGICVSRPAKQQVELVTQLLEKTLILLGLDKSLAQGKVFANGDYYGVGYGVTTDATIEAINLCAQHEGLILDPVYTGKGMSGMIDLCRKDFFAKESTILFLHTGGSQGLFAYQEIFNTSN</sequence>
<evidence type="ECO:0000256" key="5">
    <source>
        <dbReference type="PIRSR" id="PIRSR006278-2"/>
    </source>
</evidence>
<dbReference type="SUPFAM" id="SSF53686">
    <property type="entry name" value="Tryptophan synthase beta subunit-like PLP-dependent enzymes"/>
    <property type="match status" value="1"/>
</dbReference>
<name>A0A919BEJ4_9GAMM</name>
<dbReference type="InterPro" id="IPR036052">
    <property type="entry name" value="TrpB-like_PALP_sf"/>
</dbReference>
<gene>
    <name evidence="7" type="ORF">GCM10017161_08330</name>
</gene>
<feature type="modified residue" description="N6-(pyridoxal phosphate)lysine" evidence="5">
    <location>
        <position position="49"/>
    </location>
</feature>
<organism evidence="7 8">
    <name type="scientific">Thalassotalea marina</name>
    <dbReference type="NCBI Taxonomy" id="1673741"/>
    <lineage>
        <taxon>Bacteria</taxon>
        <taxon>Pseudomonadati</taxon>
        <taxon>Pseudomonadota</taxon>
        <taxon>Gammaproteobacteria</taxon>
        <taxon>Alteromonadales</taxon>
        <taxon>Colwelliaceae</taxon>
        <taxon>Thalassotalea</taxon>
    </lineage>
</organism>
<evidence type="ECO:0000256" key="4">
    <source>
        <dbReference type="PIRSR" id="PIRSR006278-1"/>
    </source>
</evidence>
<comment type="similarity">
    <text evidence="2">Belongs to the ACC deaminase/D-cysteine desulfhydrase family.</text>
</comment>
<reference evidence="7" key="1">
    <citation type="journal article" date="2014" name="Int. J. Syst. Evol. Microbiol.">
        <title>Complete genome sequence of Corynebacterium casei LMG S-19264T (=DSM 44701T), isolated from a smear-ripened cheese.</title>
        <authorList>
            <consortium name="US DOE Joint Genome Institute (JGI-PGF)"/>
            <person name="Walter F."/>
            <person name="Albersmeier A."/>
            <person name="Kalinowski J."/>
            <person name="Ruckert C."/>
        </authorList>
    </citation>
    <scope>NUCLEOTIDE SEQUENCE</scope>
    <source>
        <strain evidence="7">KCTC 42731</strain>
    </source>
</reference>
<dbReference type="Gene3D" id="3.40.50.1100">
    <property type="match status" value="2"/>
</dbReference>
<evidence type="ECO:0000313" key="8">
    <source>
        <dbReference type="Proteomes" id="UP000623842"/>
    </source>
</evidence>
<dbReference type="NCBIfam" id="NF003031">
    <property type="entry name" value="PRK03910.1-4"/>
    <property type="match status" value="1"/>
</dbReference>
<comment type="cofactor">
    <cofactor evidence="1">
        <name>pyridoxal 5'-phosphate</name>
        <dbReference type="ChEBI" id="CHEBI:597326"/>
    </cofactor>
</comment>
<dbReference type="Pfam" id="PF00291">
    <property type="entry name" value="PALP"/>
    <property type="match status" value="1"/>
</dbReference>
<dbReference type="PANTHER" id="PTHR43780">
    <property type="entry name" value="1-AMINOCYCLOPROPANE-1-CARBOXYLATE DEAMINASE-RELATED"/>
    <property type="match status" value="1"/>
</dbReference>
<dbReference type="InterPro" id="IPR005966">
    <property type="entry name" value="D-Cys_desShydrase"/>
</dbReference>
<dbReference type="InterPro" id="IPR001926">
    <property type="entry name" value="TrpB-like_PALP"/>
</dbReference>
<dbReference type="EMBL" id="BNCK01000002">
    <property type="protein sequence ID" value="GHF83366.1"/>
    <property type="molecule type" value="Genomic_DNA"/>
</dbReference>
<evidence type="ECO:0000256" key="1">
    <source>
        <dbReference type="ARBA" id="ARBA00001933"/>
    </source>
</evidence>
<evidence type="ECO:0000256" key="3">
    <source>
        <dbReference type="ARBA" id="ARBA00022898"/>
    </source>
</evidence>
<dbReference type="PANTHER" id="PTHR43780:SF2">
    <property type="entry name" value="1-AMINOCYCLOPROPANE-1-CARBOXYLATE DEAMINASE-RELATED"/>
    <property type="match status" value="1"/>
</dbReference>
<evidence type="ECO:0000259" key="6">
    <source>
        <dbReference type="Pfam" id="PF00291"/>
    </source>
</evidence>
<comment type="caution">
    <text evidence="7">The sequence shown here is derived from an EMBL/GenBank/DDBJ whole genome shotgun (WGS) entry which is preliminary data.</text>
</comment>
<dbReference type="AlphaFoldDB" id="A0A919BEJ4"/>
<dbReference type="Proteomes" id="UP000623842">
    <property type="component" value="Unassembled WGS sequence"/>
</dbReference>
<reference evidence="7" key="2">
    <citation type="submission" date="2020-09" db="EMBL/GenBank/DDBJ databases">
        <authorList>
            <person name="Sun Q."/>
            <person name="Kim S."/>
        </authorList>
    </citation>
    <scope>NUCLEOTIDE SEQUENCE</scope>
    <source>
        <strain evidence="7">KCTC 42731</strain>
    </source>
</reference>
<evidence type="ECO:0000313" key="7">
    <source>
        <dbReference type="EMBL" id="GHF83366.1"/>
    </source>
</evidence>
<keyword evidence="8" id="KW-1185">Reference proteome</keyword>
<accession>A0A919BEJ4</accession>
<protein>
    <submittedName>
        <fullName evidence="7">D-cysteine desulfhydrase</fullName>
    </submittedName>
</protein>
<evidence type="ECO:0000256" key="2">
    <source>
        <dbReference type="ARBA" id="ARBA00008639"/>
    </source>
</evidence>
<dbReference type="RefSeq" id="WP_189767582.1">
    <property type="nucleotide sequence ID" value="NZ_BNCK01000002.1"/>
</dbReference>
<feature type="active site" description="Nucleophile" evidence="4">
    <location>
        <position position="76"/>
    </location>
</feature>
<dbReference type="InterPro" id="IPR027278">
    <property type="entry name" value="ACCD_DCysDesulf"/>
</dbReference>
<dbReference type="PIRSF" id="PIRSF006278">
    <property type="entry name" value="ACCD_DCysDesulf"/>
    <property type="match status" value="1"/>
</dbReference>
<dbReference type="NCBIfam" id="TIGR01275">
    <property type="entry name" value="ACC_deam_rel"/>
    <property type="match status" value="1"/>
</dbReference>
<feature type="domain" description="Tryptophan synthase beta chain-like PALP" evidence="6">
    <location>
        <begin position="14"/>
        <end position="318"/>
    </location>
</feature>
<keyword evidence="3 5" id="KW-0663">Pyridoxal phosphate</keyword>